<dbReference type="InterPro" id="IPR002347">
    <property type="entry name" value="SDR_fam"/>
</dbReference>
<keyword evidence="1" id="KW-0560">Oxidoreductase</keyword>
<dbReference type="Pfam" id="PF00106">
    <property type="entry name" value="adh_short"/>
    <property type="match status" value="1"/>
</dbReference>
<sequence length="279" mass="29636">MKIEGRTFVISGGASGLGRACVEDICAKGGYVAILDMNEELAQDVVNEIGGGKAKFFEANVLETESIASAVKGALAWSEQTGKEIGGVVAAAGVSTPAKIIDRDGNPFSLDDFDFVMNVNVRGTIDLVRQCLPHIAKTKPVGEDGERGVIIMVASSAAFDGQPGQGKSILRYCAQFADISEVAYSASKGAIASLTLPMTRDLARYGIRVVTVAPSLFDSRMTAMMSDKVRASLTKVMEFPLRPGKPHEFAQLVTQGIENIMLNGVVLRLDGGMRMPSKM</sequence>
<name>A0A9P6SKY2_9HELO</name>
<dbReference type="AlphaFoldDB" id="A0A9P6SKY2"/>
<keyword evidence="3" id="KW-1185">Reference proteome</keyword>
<dbReference type="Proteomes" id="UP000785200">
    <property type="component" value="Unassembled WGS sequence"/>
</dbReference>
<dbReference type="Gene3D" id="3.40.50.720">
    <property type="entry name" value="NAD(P)-binding Rossmann-like Domain"/>
    <property type="match status" value="1"/>
</dbReference>
<dbReference type="PANTHER" id="PTHR43658:SF8">
    <property type="entry name" value="17-BETA-HYDROXYSTEROID DEHYDROGENASE 14-RELATED"/>
    <property type="match status" value="1"/>
</dbReference>
<evidence type="ECO:0000313" key="2">
    <source>
        <dbReference type="EMBL" id="KAG0645731.1"/>
    </source>
</evidence>
<organism evidence="2 3">
    <name type="scientific">Hyphodiscus hymeniophilus</name>
    <dbReference type="NCBI Taxonomy" id="353542"/>
    <lineage>
        <taxon>Eukaryota</taxon>
        <taxon>Fungi</taxon>
        <taxon>Dikarya</taxon>
        <taxon>Ascomycota</taxon>
        <taxon>Pezizomycotina</taxon>
        <taxon>Leotiomycetes</taxon>
        <taxon>Helotiales</taxon>
        <taxon>Hyphodiscaceae</taxon>
        <taxon>Hyphodiscus</taxon>
    </lineage>
</organism>
<reference evidence="2" key="1">
    <citation type="submission" date="2019-07" db="EMBL/GenBank/DDBJ databases">
        <title>Hyphodiscus hymeniophilus genome sequencing and assembly.</title>
        <authorList>
            <person name="Kramer G."/>
            <person name="Nodwell J."/>
        </authorList>
    </citation>
    <scope>NUCLEOTIDE SEQUENCE</scope>
    <source>
        <strain evidence="2">ATCC 34498</strain>
    </source>
</reference>
<proteinExistence type="predicted"/>
<evidence type="ECO:0000313" key="3">
    <source>
        <dbReference type="Proteomes" id="UP000785200"/>
    </source>
</evidence>
<dbReference type="GO" id="GO:0016491">
    <property type="term" value="F:oxidoreductase activity"/>
    <property type="evidence" value="ECO:0007669"/>
    <property type="project" value="UniProtKB-KW"/>
</dbReference>
<dbReference type="OrthoDB" id="1274115at2759"/>
<comment type="caution">
    <text evidence="2">The sequence shown here is derived from an EMBL/GenBank/DDBJ whole genome shotgun (WGS) entry which is preliminary data.</text>
</comment>
<dbReference type="SUPFAM" id="SSF51735">
    <property type="entry name" value="NAD(P)-binding Rossmann-fold domains"/>
    <property type="match status" value="1"/>
</dbReference>
<evidence type="ECO:0000256" key="1">
    <source>
        <dbReference type="ARBA" id="ARBA00023002"/>
    </source>
</evidence>
<dbReference type="PANTHER" id="PTHR43658">
    <property type="entry name" value="SHORT-CHAIN DEHYDROGENASE/REDUCTASE"/>
    <property type="match status" value="1"/>
</dbReference>
<gene>
    <name evidence="2" type="ORF">D0Z07_7878</name>
</gene>
<dbReference type="InterPro" id="IPR036291">
    <property type="entry name" value="NAD(P)-bd_dom_sf"/>
</dbReference>
<protein>
    <submittedName>
        <fullName evidence="2">Oxidoreductase</fullName>
    </submittedName>
</protein>
<dbReference type="PRINTS" id="PR00081">
    <property type="entry name" value="GDHRDH"/>
</dbReference>
<dbReference type="EMBL" id="VNKQ01000017">
    <property type="protein sequence ID" value="KAG0645731.1"/>
    <property type="molecule type" value="Genomic_DNA"/>
</dbReference>
<accession>A0A9P6SKY2</accession>